<evidence type="ECO:0000256" key="2">
    <source>
        <dbReference type="ARBA" id="ARBA00004734"/>
    </source>
</evidence>
<feature type="domain" description="Adenylosuccinate lyase PurB C-terminal" evidence="6">
    <location>
        <begin position="345"/>
        <end position="459"/>
    </location>
</feature>
<comment type="pathway">
    <text evidence="2">Purine metabolism; AMP biosynthesis via de novo pathway; AMP from IMP: step 2/2.</text>
</comment>
<dbReference type="PRINTS" id="PR00145">
    <property type="entry name" value="ARGSUCLYASE"/>
</dbReference>
<dbReference type="InterPro" id="IPR020557">
    <property type="entry name" value="Fumarate_lyase_CS"/>
</dbReference>
<comment type="caution">
    <text evidence="7">The sequence shown here is derived from an EMBL/GenBank/DDBJ whole genome shotgun (WGS) entry which is preliminary data.</text>
</comment>
<evidence type="ECO:0000256" key="4">
    <source>
        <dbReference type="ARBA" id="ARBA00025012"/>
    </source>
</evidence>
<dbReference type="InterPro" id="IPR024083">
    <property type="entry name" value="Fumarase/histidase_N"/>
</dbReference>
<dbReference type="Pfam" id="PF08328">
    <property type="entry name" value="ASL_C"/>
    <property type="match status" value="1"/>
</dbReference>
<dbReference type="GO" id="GO:0004018">
    <property type="term" value="F:N6-(1,2-dicarboxyethyl)AMP AMP-lyase (fumarate-forming) activity"/>
    <property type="evidence" value="ECO:0007669"/>
    <property type="project" value="InterPro"/>
</dbReference>
<reference evidence="7 8" key="1">
    <citation type="journal article" date="2016" name="Nat. Commun.">
        <title>Thousands of microbial genomes shed light on interconnected biogeochemical processes in an aquifer system.</title>
        <authorList>
            <person name="Anantharaman K."/>
            <person name="Brown C.T."/>
            <person name="Hug L.A."/>
            <person name="Sharon I."/>
            <person name="Castelle C.J."/>
            <person name="Probst A.J."/>
            <person name="Thomas B.C."/>
            <person name="Singh A."/>
            <person name="Wilkins M.J."/>
            <person name="Karaoz U."/>
            <person name="Brodie E.L."/>
            <person name="Williams K.H."/>
            <person name="Hubbard S.S."/>
            <person name="Banfield J.F."/>
        </authorList>
    </citation>
    <scope>NUCLEOTIDE SEQUENCE [LARGE SCALE GENOMIC DNA]</scope>
</reference>
<dbReference type="InterPro" id="IPR013539">
    <property type="entry name" value="PurB_C"/>
</dbReference>
<dbReference type="InterPro" id="IPR000362">
    <property type="entry name" value="Fumarate_lyase_fam"/>
</dbReference>
<proteinExistence type="predicted"/>
<dbReference type="EMBL" id="MGGZ01000021">
    <property type="protein sequence ID" value="OGM56931.1"/>
    <property type="molecule type" value="Genomic_DNA"/>
</dbReference>
<comment type="pathway">
    <text evidence="1">Purine metabolism; IMP biosynthesis via de novo pathway; 5-amino-1-(5-phospho-D-ribosyl)imidazole-4-carboxamide from 5-amino-1-(5-phospho-D-ribosyl)imidazole-4-carboxylate: step 2/2.</text>
</comment>
<dbReference type="InterPro" id="IPR047136">
    <property type="entry name" value="PurB_bact"/>
</dbReference>
<evidence type="ECO:0008006" key="9">
    <source>
        <dbReference type="Google" id="ProtNLM"/>
    </source>
</evidence>
<evidence type="ECO:0000313" key="7">
    <source>
        <dbReference type="EMBL" id="OGM56931.1"/>
    </source>
</evidence>
<dbReference type="Gene3D" id="1.10.275.10">
    <property type="entry name" value="Fumarase/aspartase (N-terminal domain)"/>
    <property type="match status" value="1"/>
</dbReference>
<dbReference type="GO" id="GO:0006188">
    <property type="term" value="P:IMP biosynthetic process"/>
    <property type="evidence" value="ECO:0007669"/>
    <property type="project" value="InterPro"/>
</dbReference>
<accession>A0A1F8AYW8</accession>
<dbReference type="PANTHER" id="PTHR43411">
    <property type="entry name" value="ADENYLOSUCCINATE LYASE"/>
    <property type="match status" value="1"/>
</dbReference>
<evidence type="ECO:0000313" key="8">
    <source>
        <dbReference type="Proteomes" id="UP000178313"/>
    </source>
</evidence>
<gene>
    <name evidence="7" type="ORF">A3E46_01185</name>
</gene>
<dbReference type="InterPro" id="IPR008948">
    <property type="entry name" value="L-Aspartase-like"/>
</dbReference>
<name>A0A1F8AYW8_9BACT</name>
<evidence type="ECO:0000256" key="3">
    <source>
        <dbReference type="ARBA" id="ARBA00022755"/>
    </source>
</evidence>
<dbReference type="PRINTS" id="PR00149">
    <property type="entry name" value="FUMRATELYASE"/>
</dbReference>
<evidence type="ECO:0000259" key="6">
    <source>
        <dbReference type="Pfam" id="PF08328"/>
    </source>
</evidence>
<sequence length="482" mass="54053">MVNINPGFEVARENASLREGTAISNLDGRLWEEMGSQVGRYFGDEAMVRARVGIEARYLVALAKAGVIRKLTSKEKEILLTLHKKIDSKVYRQLRKIEAEIRHDVIAMTAIMKKLLSNHKSLLDIVNHGWVHWGLTSEDVDNLSRTSLLVSYLNDVYLAEAQKTLASLVTLAQKTRNTVVPSKTHLQPAIPTTLGKEIALFGIRLAELFLDIKKLKLRGKLTGAVGTLAAQKFVQPKINWEKFSRDFVESLGLEPNVYTTQIESRTRLVELLNKIALVNNILVDLSQDMRIYIGLDWFHQEVKKEESGSSAMPQKVNPIDFENAQGNALLSNWIIDGLARTLPVSWLQRDLVDKTILRNLGLPFGYSHISLISTSKGLLRASVNSVKIEMDLNSDWSIVSEGIQTYLRAQGIGQAYDSLKELTRGKRLEKADISAWVDGLKIGNLAKKDLLGISPQNYTGYAKEISADMLREIQKAIRKLKK</sequence>
<keyword evidence="3" id="KW-0658">Purine biosynthesis</keyword>
<evidence type="ECO:0000259" key="5">
    <source>
        <dbReference type="Pfam" id="PF00206"/>
    </source>
</evidence>
<dbReference type="Gene3D" id="1.20.200.10">
    <property type="entry name" value="Fumarase/aspartase (Central domain)"/>
    <property type="match status" value="1"/>
</dbReference>
<dbReference type="Gene3D" id="1.10.40.30">
    <property type="entry name" value="Fumarase/aspartase (C-terminal domain)"/>
    <property type="match status" value="1"/>
</dbReference>
<dbReference type="Proteomes" id="UP000178313">
    <property type="component" value="Unassembled WGS sequence"/>
</dbReference>
<dbReference type="InterPro" id="IPR022761">
    <property type="entry name" value="Fumarate_lyase_N"/>
</dbReference>
<protein>
    <recommendedName>
        <fullName evidence="9">Adenylosuccinate lyase</fullName>
    </recommendedName>
</protein>
<dbReference type="SUPFAM" id="SSF48557">
    <property type="entry name" value="L-aspartase-like"/>
    <property type="match status" value="1"/>
</dbReference>
<feature type="domain" description="Fumarate lyase N-terminal" evidence="5">
    <location>
        <begin position="46"/>
        <end position="327"/>
    </location>
</feature>
<dbReference type="AlphaFoldDB" id="A0A1F8AYW8"/>
<dbReference type="PROSITE" id="PS00163">
    <property type="entry name" value="FUMARATE_LYASES"/>
    <property type="match status" value="1"/>
</dbReference>
<comment type="function">
    <text evidence="4">Catalyzes two reactions in de novo purine nucleotide biosynthesis. Catalyzes the breakdown of 5-aminoimidazole- (N-succinylocarboxamide) ribotide (SAICAR or 2-[5-amino-1-(5-phospho-beta-D-ribosyl)imidazole-4-carboxamido]succinate) to 5-aminoimidazole-4-carboxamide ribotide (AICAR or 5-amino-1-(5-phospho-beta-D-ribosyl)imidazole-4-carboxamide) and fumarate, and of adenylosuccinate (ADS or N(6)-(1,2-dicarboxyethyl)-AMP) to adenosine monophosphate (AMP) and fumarate.</text>
</comment>
<dbReference type="PANTHER" id="PTHR43411:SF1">
    <property type="entry name" value="ADENYLOSUCCINATE LYASE"/>
    <property type="match status" value="1"/>
</dbReference>
<evidence type="ECO:0000256" key="1">
    <source>
        <dbReference type="ARBA" id="ARBA00004706"/>
    </source>
</evidence>
<dbReference type="STRING" id="1802513.A3E46_01185"/>
<dbReference type="Pfam" id="PF00206">
    <property type="entry name" value="Lyase_1"/>
    <property type="match status" value="1"/>
</dbReference>
<organism evidence="7 8">
    <name type="scientific">Candidatus Woesebacteria bacterium RIFCSPHIGHO2_12_FULL_46_16</name>
    <dbReference type="NCBI Taxonomy" id="1802513"/>
    <lineage>
        <taxon>Bacteria</taxon>
        <taxon>Candidatus Woeseibacteriota</taxon>
    </lineage>
</organism>